<sequence>MTAHTRSRASTRLSSQQQNTENAEEKPSKRIKTEKRSTVSSVSSTTSIASTTGGRSHRGHHGHGHYNSNDTNDENNANSNNSNNSSKNSQKKANVTKNIISSDSLTFLNDERVLCYHGFLIYEAKILKGEIWENKSIPEENGPHYFVHYKGWKQTWDEWVPEERILKWTEENIKIKNSLKDAYSPNTRNHEKKSSSSNDNSKKKTRESSKTNNVVEPIRKIEMKLQIPEPLKLYLVDDWENITKDKKLVTLPRKPTVQEIINEYKKITSESQKDEKNREFDLISEMLDGVQLYFDKALGNILLYHFEREQYNKIQKEDEDRSMSKIYGAEHLIRLFVQFPFLLEETNLDQDSVTVIQQYMNDFLKFLSDNKKRFFLTEYESADESYISKFEEEETKQNTEK</sequence>
<dbReference type="InterPro" id="IPR000953">
    <property type="entry name" value="Chromo/chromo_shadow_dom"/>
</dbReference>
<dbReference type="Gene3D" id="2.30.30.140">
    <property type="match status" value="1"/>
</dbReference>
<keyword evidence="7" id="KW-0539">Nucleus</keyword>
<keyword evidence="6" id="KW-0804">Transcription</keyword>
<evidence type="ECO:0000256" key="2">
    <source>
        <dbReference type="ARBA" id="ARBA00009093"/>
    </source>
</evidence>
<feature type="region of interest" description="Disordered" evidence="8">
    <location>
        <begin position="1"/>
        <end position="93"/>
    </location>
</feature>
<dbReference type="PROSITE" id="PS51640">
    <property type="entry name" value="MRG"/>
    <property type="match status" value="1"/>
</dbReference>
<gene>
    <name evidence="10" type="ORF">LY90DRAFT_410805</name>
</gene>
<protein>
    <recommendedName>
        <fullName evidence="3">Chromatin modification-related protein EAF3</fullName>
    </recommendedName>
</protein>
<dbReference type="Proteomes" id="UP000193920">
    <property type="component" value="Unassembled WGS sequence"/>
</dbReference>
<keyword evidence="11" id="KW-1185">Reference proteome</keyword>
<evidence type="ECO:0000256" key="1">
    <source>
        <dbReference type="ARBA" id="ARBA00004123"/>
    </source>
</evidence>
<feature type="compositionally biased region" description="Low complexity" evidence="8">
    <location>
        <begin position="38"/>
        <end position="54"/>
    </location>
</feature>
<dbReference type="STRING" id="1754190.A0A1Y2DAV0"/>
<dbReference type="Gene3D" id="1.10.274.30">
    <property type="entry name" value="MRG domain"/>
    <property type="match status" value="1"/>
</dbReference>
<dbReference type="GO" id="GO:0006355">
    <property type="term" value="P:regulation of DNA-templated transcription"/>
    <property type="evidence" value="ECO:0007669"/>
    <property type="project" value="InterPro"/>
</dbReference>
<dbReference type="GO" id="GO:0035267">
    <property type="term" value="C:NuA4 histone acetyltransferase complex"/>
    <property type="evidence" value="ECO:0007669"/>
    <property type="project" value="TreeGrafter"/>
</dbReference>
<dbReference type="SMART" id="SM00298">
    <property type="entry name" value="CHROMO"/>
    <property type="match status" value="1"/>
</dbReference>
<name>A0A1Y2DAV0_9FUNG</name>
<evidence type="ECO:0000256" key="3">
    <source>
        <dbReference type="ARBA" id="ARBA00018505"/>
    </source>
</evidence>
<feature type="domain" description="Chromo" evidence="9">
    <location>
        <begin position="121"/>
        <end position="181"/>
    </location>
</feature>
<evidence type="ECO:0000256" key="5">
    <source>
        <dbReference type="ARBA" id="ARBA00023015"/>
    </source>
</evidence>
<feature type="compositionally biased region" description="Low complexity" evidence="8">
    <location>
        <begin position="65"/>
        <end position="93"/>
    </location>
</feature>
<feature type="compositionally biased region" description="Basic and acidic residues" evidence="8">
    <location>
        <begin position="188"/>
        <end position="209"/>
    </location>
</feature>
<organism evidence="10 11">
    <name type="scientific">Neocallimastix californiae</name>
    <dbReference type="NCBI Taxonomy" id="1754190"/>
    <lineage>
        <taxon>Eukaryota</taxon>
        <taxon>Fungi</taxon>
        <taxon>Fungi incertae sedis</taxon>
        <taxon>Chytridiomycota</taxon>
        <taxon>Chytridiomycota incertae sedis</taxon>
        <taxon>Neocallimastigomycetes</taxon>
        <taxon>Neocallimastigales</taxon>
        <taxon>Neocallimastigaceae</taxon>
        <taxon>Neocallimastix</taxon>
    </lineage>
</organism>
<evidence type="ECO:0000259" key="9">
    <source>
        <dbReference type="SMART" id="SM00298"/>
    </source>
</evidence>
<evidence type="ECO:0000313" key="10">
    <source>
        <dbReference type="EMBL" id="ORY55785.1"/>
    </source>
</evidence>
<keyword evidence="5" id="KW-0805">Transcription regulation</keyword>
<dbReference type="CDD" id="cd18983">
    <property type="entry name" value="CBD_MSL3_like"/>
    <property type="match status" value="1"/>
</dbReference>
<comment type="subcellular location">
    <subcellularLocation>
        <location evidence="1">Nucleus</location>
    </subcellularLocation>
</comment>
<dbReference type="SUPFAM" id="SSF54160">
    <property type="entry name" value="Chromo domain-like"/>
    <property type="match status" value="1"/>
</dbReference>
<proteinExistence type="inferred from homology"/>
<dbReference type="PANTHER" id="PTHR10880:SF15">
    <property type="entry name" value="MSL COMPLEX SUBUNIT 3"/>
    <property type="match status" value="1"/>
</dbReference>
<feature type="compositionally biased region" description="Polar residues" evidence="8">
    <location>
        <begin position="10"/>
        <end position="21"/>
    </location>
</feature>
<dbReference type="InterPro" id="IPR053820">
    <property type="entry name" value="MSL3_chromo-like"/>
</dbReference>
<comment type="similarity">
    <text evidence="2">Belongs to the MRG family.</text>
</comment>
<dbReference type="InterPro" id="IPR038217">
    <property type="entry name" value="MRG_C_sf"/>
</dbReference>
<reference evidence="10 11" key="1">
    <citation type="submission" date="2016-08" db="EMBL/GenBank/DDBJ databases">
        <title>A Parts List for Fungal Cellulosomes Revealed by Comparative Genomics.</title>
        <authorList>
            <consortium name="DOE Joint Genome Institute"/>
            <person name="Haitjema C.H."/>
            <person name="Gilmore S.P."/>
            <person name="Henske J.K."/>
            <person name="Solomon K.V."/>
            <person name="De Groot R."/>
            <person name="Kuo A."/>
            <person name="Mondo S.J."/>
            <person name="Salamov A.A."/>
            <person name="Labutti K."/>
            <person name="Zhao Z."/>
            <person name="Chiniquy J."/>
            <person name="Barry K."/>
            <person name="Brewer H.M."/>
            <person name="Purvine S.O."/>
            <person name="Wright A.T."/>
            <person name="Boxma B."/>
            <person name="Van Alen T."/>
            <person name="Hackstein J.H."/>
            <person name="Baker S.E."/>
            <person name="Grigoriev I.V."/>
            <person name="O'Malley M.A."/>
        </authorList>
    </citation>
    <scope>NUCLEOTIDE SEQUENCE [LARGE SCALE GENOMIC DNA]</scope>
    <source>
        <strain evidence="10 11">G1</strain>
    </source>
</reference>
<evidence type="ECO:0000256" key="7">
    <source>
        <dbReference type="ARBA" id="ARBA00023242"/>
    </source>
</evidence>
<dbReference type="InterPro" id="IPR026541">
    <property type="entry name" value="MRG_dom"/>
</dbReference>
<dbReference type="Pfam" id="PF05712">
    <property type="entry name" value="MRG"/>
    <property type="match status" value="1"/>
</dbReference>
<evidence type="ECO:0000256" key="4">
    <source>
        <dbReference type="ARBA" id="ARBA00022853"/>
    </source>
</evidence>
<accession>A0A1Y2DAV0</accession>
<dbReference type="Pfam" id="PF22732">
    <property type="entry name" value="MSL3_chromo-like"/>
    <property type="match status" value="1"/>
</dbReference>
<dbReference type="EMBL" id="MCOG01000076">
    <property type="protein sequence ID" value="ORY55785.1"/>
    <property type="molecule type" value="Genomic_DNA"/>
</dbReference>
<dbReference type="GO" id="GO:0032221">
    <property type="term" value="C:Rpd3S complex"/>
    <property type="evidence" value="ECO:0007669"/>
    <property type="project" value="TreeGrafter"/>
</dbReference>
<dbReference type="GO" id="GO:0006325">
    <property type="term" value="P:chromatin organization"/>
    <property type="evidence" value="ECO:0007669"/>
    <property type="project" value="UniProtKB-KW"/>
</dbReference>
<dbReference type="InterPro" id="IPR008676">
    <property type="entry name" value="MRG"/>
</dbReference>
<dbReference type="InterPro" id="IPR016197">
    <property type="entry name" value="Chromo-like_dom_sf"/>
</dbReference>
<evidence type="ECO:0000256" key="6">
    <source>
        <dbReference type="ARBA" id="ARBA00023163"/>
    </source>
</evidence>
<evidence type="ECO:0000313" key="11">
    <source>
        <dbReference type="Proteomes" id="UP000193920"/>
    </source>
</evidence>
<feature type="compositionally biased region" description="Basic residues" evidence="8">
    <location>
        <begin position="55"/>
        <end position="64"/>
    </location>
</feature>
<feature type="region of interest" description="Disordered" evidence="8">
    <location>
        <begin position="179"/>
        <end position="213"/>
    </location>
</feature>
<keyword evidence="4" id="KW-0156">Chromatin regulator</keyword>
<dbReference type="AlphaFoldDB" id="A0A1Y2DAV0"/>
<dbReference type="PANTHER" id="PTHR10880">
    <property type="entry name" value="MORTALITY FACTOR 4-LIKE PROTEIN"/>
    <property type="match status" value="1"/>
</dbReference>
<comment type="caution">
    <text evidence="10">The sequence shown here is derived from an EMBL/GenBank/DDBJ whole genome shotgun (WGS) entry which is preliminary data.</text>
</comment>
<dbReference type="OrthoDB" id="124855at2759"/>
<evidence type="ECO:0000256" key="8">
    <source>
        <dbReference type="SAM" id="MobiDB-lite"/>
    </source>
</evidence>